<feature type="transmembrane region" description="Helical" evidence="1">
    <location>
        <begin position="259"/>
        <end position="277"/>
    </location>
</feature>
<reference evidence="3 4" key="1">
    <citation type="journal article" date="2016" name="Nat. Commun.">
        <title>Thousands of microbial genomes shed light on interconnected biogeochemical processes in an aquifer system.</title>
        <authorList>
            <person name="Anantharaman K."/>
            <person name="Brown C.T."/>
            <person name="Hug L.A."/>
            <person name="Sharon I."/>
            <person name="Castelle C.J."/>
            <person name="Probst A.J."/>
            <person name="Thomas B.C."/>
            <person name="Singh A."/>
            <person name="Wilkins M.J."/>
            <person name="Karaoz U."/>
            <person name="Brodie E.L."/>
            <person name="Williams K.H."/>
            <person name="Hubbard S.S."/>
            <person name="Banfield J.F."/>
        </authorList>
    </citation>
    <scope>NUCLEOTIDE SEQUENCE [LARGE SCALE GENOMIC DNA]</scope>
</reference>
<feature type="transmembrane region" description="Helical" evidence="1">
    <location>
        <begin position="216"/>
        <end position="238"/>
    </location>
</feature>
<feature type="transmembrane region" description="Helical" evidence="1">
    <location>
        <begin position="7"/>
        <end position="26"/>
    </location>
</feature>
<name>A0A1F5MIA3_9BACT</name>
<feature type="transmembrane region" description="Helical" evidence="1">
    <location>
        <begin position="311"/>
        <end position="328"/>
    </location>
</feature>
<keyword evidence="1" id="KW-0812">Transmembrane</keyword>
<feature type="transmembrane region" description="Helical" evidence="1">
    <location>
        <begin position="348"/>
        <end position="370"/>
    </location>
</feature>
<organism evidence="3 4">
    <name type="scientific">Candidatus Daviesbacteria bacterium RIFCSPLOWO2_02_FULL_36_7</name>
    <dbReference type="NCBI Taxonomy" id="1797792"/>
    <lineage>
        <taxon>Bacteria</taxon>
        <taxon>Candidatus Daviesiibacteriota</taxon>
    </lineage>
</organism>
<feature type="transmembrane region" description="Helical" evidence="1">
    <location>
        <begin position="146"/>
        <end position="165"/>
    </location>
</feature>
<feature type="transmembrane region" description="Helical" evidence="1">
    <location>
        <begin position="283"/>
        <end position="304"/>
    </location>
</feature>
<feature type="transmembrane region" description="Helical" evidence="1">
    <location>
        <begin position="177"/>
        <end position="204"/>
    </location>
</feature>
<evidence type="ECO:0000259" key="2">
    <source>
        <dbReference type="Pfam" id="PF10131"/>
    </source>
</evidence>
<feature type="transmembrane region" description="Helical" evidence="1">
    <location>
        <begin position="524"/>
        <end position="542"/>
    </location>
</feature>
<evidence type="ECO:0000313" key="4">
    <source>
        <dbReference type="Proteomes" id="UP000178859"/>
    </source>
</evidence>
<evidence type="ECO:0000256" key="1">
    <source>
        <dbReference type="SAM" id="Phobius"/>
    </source>
</evidence>
<protein>
    <recommendedName>
        <fullName evidence="2">Membrane protein 6-pyruvoyl-tetrahydropterin synthase-related domain-containing protein</fullName>
    </recommendedName>
</protein>
<proteinExistence type="predicted"/>
<dbReference type="AlphaFoldDB" id="A0A1F5MIA3"/>
<evidence type="ECO:0000313" key="3">
    <source>
        <dbReference type="EMBL" id="OGE65093.1"/>
    </source>
</evidence>
<accession>A0A1F5MIA3</accession>
<comment type="caution">
    <text evidence="3">The sequence shown here is derived from an EMBL/GenBank/DDBJ whole genome shotgun (WGS) entry which is preliminary data.</text>
</comment>
<feature type="transmembrane region" description="Helical" evidence="1">
    <location>
        <begin position="377"/>
        <end position="394"/>
    </location>
</feature>
<feature type="transmembrane region" description="Helical" evidence="1">
    <location>
        <begin position="116"/>
        <end position="134"/>
    </location>
</feature>
<dbReference type="Pfam" id="PF10131">
    <property type="entry name" value="PTPS_related"/>
    <property type="match status" value="1"/>
</dbReference>
<keyword evidence="1" id="KW-0472">Membrane</keyword>
<dbReference type="InterPro" id="IPR018776">
    <property type="entry name" value="Membrane_prot_PTPS-rel_domain"/>
</dbReference>
<dbReference type="Proteomes" id="UP000178859">
    <property type="component" value="Unassembled WGS sequence"/>
</dbReference>
<sequence length="552" mass="63543">MRFSNKNLFIPIVLILITLPTLLPYFNSRFFYTQDYIFIARLQQMSTALFSGQFPVRWAPDLRYGEPIFNFYAPLPYYIGAVIHLLGLNFIWVAKILFILSALFSAITMYILANKLFGQKAGVLAAVLYTYAPYKAVDMYVRGSLSETWAFIFFPLIFYCSLILVQQANFKNLSLLALSLAGLFLTHNVTTLMFLPFLVLWWIYLILKEKKWLSVVHLFLASVLGFSLAASFLLPAFFENNLIQTKYLTVGYFNFRAHFVAYKQFFSLFWGYGSSLWGPNDGLSFQVGLVNFAILIVTAILVIIKRKEKKYLGLFILLGMSLLVSLFLQHNKSAFIWEAIPLMAFIQFPWRFLGISIFLVSLMGGVMVFYLKNRLQFVYFILIIAAIFSTVSYFRPKEYTDDSFFDKFLQPVIMHKGADLTKDYLPVWVKTVDDEGFDIPRAEKGEIKIANLQQKSAVVDFTVNAISDSTIELPITYFPGWEVRANNIVKLQSLPSNRGLIRFELTKGNYQMEVEFTDTPIRKIGNVISLCSIILTIALLIYEKRGKLKWVR</sequence>
<dbReference type="EMBL" id="MFDT01000001">
    <property type="protein sequence ID" value="OGE65093.1"/>
    <property type="molecule type" value="Genomic_DNA"/>
</dbReference>
<feature type="domain" description="Membrane protein 6-pyruvoyl-tetrahydropterin synthase-related" evidence="2">
    <location>
        <begin position="69"/>
        <end position="402"/>
    </location>
</feature>
<keyword evidence="1" id="KW-1133">Transmembrane helix</keyword>
<gene>
    <name evidence="3" type="ORF">A3I48_02425</name>
</gene>
<feature type="transmembrane region" description="Helical" evidence="1">
    <location>
        <begin position="77"/>
        <end position="104"/>
    </location>
</feature>